<feature type="transmembrane region" description="Helical" evidence="1">
    <location>
        <begin position="285"/>
        <end position="303"/>
    </location>
</feature>
<protein>
    <submittedName>
        <fullName evidence="2">Uncharacterized protein</fullName>
    </submittedName>
</protein>
<feature type="transmembrane region" description="Helical" evidence="1">
    <location>
        <begin position="243"/>
        <end position="261"/>
    </location>
</feature>
<accession>A0ABD5A8J1</accession>
<reference evidence="2" key="1">
    <citation type="submission" date="2023-07" db="EMBL/GenBank/DDBJ databases">
        <title>Genome content predicts the carbon catabolic preferences of heterotrophic bacteria.</title>
        <authorList>
            <person name="Gralka M."/>
        </authorList>
    </citation>
    <scope>NUCLEOTIDE SEQUENCE</scope>
    <source>
        <strain evidence="2">6E03</strain>
    </source>
</reference>
<feature type="transmembrane region" description="Helical" evidence="1">
    <location>
        <begin position="64"/>
        <end position="87"/>
    </location>
</feature>
<comment type="caution">
    <text evidence="2">The sequence shown here is derived from an EMBL/GenBank/DDBJ whole genome shotgun (WGS) entry which is preliminary data.</text>
</comment>
<dbReference type="Proteomes" id="UP001177883">
    <property type="component" value="Unassembled WGS sequence"/>
</dbReference>
<keyword evidence="1" id="KW-0812">Transmembrane</keyword>
<dbReference type="AlphaFoldDB" id="A0ABD5A8J1"/>
<feature type="transmembrane region" description="Helical" evidence="1">
    <location>
        <begin position="107"/>
        <end position="127"/>
    </location>
</feature>
<dbReference type="RefSeq" id="WP_102492462.1">
    <property type="nucleotide sequence ID" value="NZ_JAUYVK010000006.1"/>
</dbReference>
<name>A0ABD5A8J1_VIBSP</name>
<dbReference type="EMBL" id="JAUYVK010000006">
    <property type="protein sequence ID" value="MDP2489475.1"/>
    <property type="molecule type" value="Genomic_DNA"/>
</dbReference>
<keyword evidence="1" id="KW-1133">Transmembrane helix</keyword>
<feature type="transmembrane region" description="Helical" evidence="1">
    <location>
        <begin position="188"/>
        <end position="211"/>
    </location>
</feature>
<proteinExistence type="predicted"/>
<sequence length="313" mass="35705">MTSHAMHSLEKPKISATLSLQMLAIGHKGTTKIFSHMMGAFLFLQYLGEATVDMSFANSTPETYTLTLVMYSLYTWLFCSVCVYWVTEFIPNGGNWKNASEGYTNRDFIKLFFIAMKHNILVVYNAIMRLFGIKRKEHDLPSANETITENQNVQATEIALSNSRETSTESQYAQVIDTAPQGMALGSFVIKGMIGIQIVSWVALLPHNIYISMTEKYRTPWFTDILVGKKSISQLMSEFGSEHILSIVMMLFFGYLNYYVVQQAKMLLDGDEDCMNPHNMDKLSAFLRIFIATSIHVGLWYYMATTKYAHFFM</sequence>
<keyword evidence="1" id="KW-0472">Membrane</keyword>
<organism evidence="2 3">
    <name type="scientific">Vibrio splendidus</name>
    <dbReference type="NCBI Taxonomy" id="29497"/>
    <lineage>
        <taxon>Bacteria</taxon>
        <taxon>Pseudomonadati</taxon>
        <taxon>Pseudomonadota</taxon>
        <taxon>Gammaproteobacteria</taxon>
        <taxon>Vibrionales</taxon>
        <taxon>Vibrionaceae</taxon>
        <taxon>Vibrio</taxon>
    </lineage>
</organism>
<evidence type="ECO:0000313" key="3">
    <source>
        <dbReference type="Proteomes" id="UP001177883"/>
    </source>
</evidence>
<gene>
    <name evidence="2" type="ORF">Q8W38_09030</name>
</gene>
<evidence type="ECO:0000256" key="1">
    <source>
        <dbReference type="SAM" id="Phobius"/>
    </source>
</evidence>
<evidence type="ECO:0000313" key="2">
    <source>
        <dbReference type="EMBL" id="MDP2489475.1"/>
    </source>
</evidence>